<evidence type="ECO:0000256" key="1">
    <source>
        <dbReference type="SAM" id="SignalP"/>
    </source>
</evidence>
<dbReference type="Pfam" id="PF13115">
    <property type="entry name" value="YtkA"/>
    <property type="match status" value="1"/>
</dbReference>
<feature type="chain" id="PRO_5010165894" evidence="1">
    <location>
        <begin position="29"/>
        <end position="162"/>
    </location>
</feature>
<protein>
    <submittedName>
        <fullName evidence="3">YtkA-like</fullName>
    </submittedName>
</protein>
<keyword evidence="1" id="KW-0732">Signal</keyword>
<feature type="signal peptide" evidence="1">
    <location>
        <begin position="1"/>
        <end position="28"/>
    </location>
</feature>
<reference evidence="4" key="1">
    <citation type="submission" date="2016-10" db="EMBL/GenBank/DDBJ databases">
        <authorList>
            <person name="Varghese N."/>
            <person name="Submissions S."/>
        </authorList>
    </citation>
    <scope>NUCLEOTIDE SEQUENCE [LARGE SCALE GENOMIC DNA]</scope>
    <source>
        <strain evidence="4">CGMCC 1.10223</strain>
    </source>
</reference>
<dbReference type="Proteomes" id="UP000183410">
    <property type="component" value="Unassembled WGS sequence"/>
</dbReference>
<dbReference type="PROSITE" id="PS51257">
    <property type="entry name" value="PROKAR_LIPOPROTEIN"/>
    <property type="match status" value="1"/>
</dbReference>
<feature type="domain" description="YtkA-like" evidence="2">
    <location>
        <begin position="40"/>
        <end position="117"/>
    </location>
</feature>
<accession>A0A1I1Z1D5</accession>
<evidence type="ECO:0000313" key="3">
    <source>
        <dbReference type="EMBL" id="SFE24233.1"/>
    </source>
</evidence>
<evidence type="ECO:0000259" key="2">
    <source>
        <dbReference type="Pfam" id="PF13115"/>
    </source>
</evidence>
<organism evidence="3 4">
    <name type="scientific">Paenibacillus algorifonticola</name>
    <dbReference type="NCBI Taxonomy" id="684063"/>
    <lineage>
        <taxon>Bacteria</taxon>
        <taxon>Bacillati</taxon>
        <taxon>Bacillota</taxon>
        <taxon>Bacilli</taxon>
        <taxon>Bacillales</taxon>
        <taxon>Paenibacillaceae</taxon>
        <taxon>Paenibacillus</taxon>
    </lineage>
</organism>
<dbReference type="InterPro" id="IPR032693">
    <property type="entry name" value="YtkA-like_dom"/>
</dbReference>
<dbReference type="AlphaFoldDB" id="A0A1I1Z1D5"/>
<keyword evidence="4" id="KW-1185">Reference proteome</keyword>
<evidence type="ECO:0000313" key="4">
    <source>
        <dbReference type="Proteomes" id="UP000183410"/>
    </source>
</evidence>
<name>A0A1I1Z1D5_9BACL</name>
<sequence>MNIKIKCMYKWAWPMLLVLLLCGCTTKATQTDESGLPPHLSVNLQLPKLFETGSSNVFAVEVSKSNKPLEHADTAEFVIWREDDKDSAITIKADESSPGLYSASYVIDEEGLYFVQSRIKFADAQVMPTKRFAIGAHAIERLAQLESAQHSDAPAPAAGGHH</sequence>
<dbReference type="EMBL" id="FONN01000001">
    <property type="protein sequence ID" value="SFE24233.1"/>
    <property type="molecule type" value="Genomic_DNA"/>
</dbReference>
<gene>
    <name evidence="3" type="ORF">SAMN04487969_101865</name>
</gene>
<proteinExistence type="predicted"/>